<dbReference type="InterPro" id="IPR011006">
    <property type="entry name" value="CheY-like_superfamily"/>
</dbReference>
<feature type="modified residue" description="4-aspartylphosphate" evidence="3">
    <location>
        <position position="53"/>
    </location>
</feature>
<feature type="domain" description="Response regulatory" evidence="4">
    <location>
        <begin position="3"/>
        <end position="118"/>
    </location>
</feature>
<dbReference type="Proteomes" id="UP000662904">
    <property type="component" value="Chromosome"/>
</dbReference>
<keyword evidence="3" id="KW-0597">Phosphoprotein</keyword>
<name>A0A8A0RPW9_9FIRM</name>
<organism evidence="5 6">
    <name type="scientific">Koleobacter methoxysyntrophicus</name>
    <dbReference type="NCBI Taxonomy" id="2751313"/>
    <lineage>
        <taxon>Bacteria</taxon>
        <taxon>Bacillati</taxon>
        <taxon>Bacillota</taxon>
        <taxon>Clostridia</taxon>
        <taxon>Koleobacterales</taxon>
        <taxon>Koleobacteraceae</taxon>
        <taxon>Koleobacter</taxon>
    </lineage>
</organism>
<keyword evidence="6" id="KW-1185">Reference proteome</keyword>
<dbReference type="InterPro" id="IPR001789">
    <property type="entry name" value="Sig_transdc_resp-reg_receiver"/>
</dbReference>
<dbReference type="PROSITE" id="PS50110">
    <property type="entry name" value="RESPONSE_REGULATORY"/>
    <property type="match status" value="1"/>
</dbReference>
<dbReference type="RefSeq" id="WP_206706911.1">
    <property type="nucleotide sequence ID" value="NZ_CP059066.1"/>
</dbReference>
<evidence type="ECO:0000313" key="6">
    <source>
        <dbReference type="Proteomes" id="UP000662904"/>
    </source>
</evidence>
<dbReference type="Pfam" id="PF00072">
    <property type="entry name" value="Response_reg"/>
    <property type="match status" value="1"/>
</dbReference>
<gene>
    <name evidence="5" type="primary">cheY_2</name>
    <name evidence="5" type="ORF">H0A61_01932</name>
</gene>
<dbReference type="PANTHER" id="PTHR43228">
    <property type="entry name" value="TWO-COMPONENT RESPONSE REGULATOR"/>
    <property type="match status" value="1"/>
</dbReference>
<evidence type="ECO:0000313" key="5">
    <source>
        <dbReference type="EMBL" id="QSQ09559.1"/>
    </source>
</evidence>
<proteinExistence type="predicted"/>
<dbReference type="GO" id="GO:0000160">
    <property type="term" value="P:phosphorelay signal transduction system"/>
    <property type="evidence" value="ECO:0007669"/>
    <property type="project" value="InterPro"/>
</dbReference>
<dbReference type="EMBL" id="CP059066">
    <property type="protein sequence ID" value="QSQ09559.1"/>
    <property type="molecule type" value="Genomic_DNA"/>
</dbReference>
<reference evidence="5" key="1">
    <citation type="submission" date="2020-07" db="EMBL/GenBank/DDBJ databases">
        <title>Koleobacter methoxysyntrophicus gen. nov., sp. nov., a novel anaerobic bacterium isolated from deep subsurface oil field and proposal of Koleobacterales ord. nov. in the phylum Firmicutes.</title>
        <authorList>
            <person name="Sakamoto S."/>
            <person name="Tamaki H."/>
        </authorList>
    </citation>
    <scope>NUCLEOTIDE SEQUENCE</scope>
    <source>
        <strain evidence="5">NRmbB1</strain>
    </source>
</reference>
<dbReference type="SMART" id="SM00448">
    <property type="entry name" value="REC"/>
    <property type="match status" value="1"/>
</dbReference>
<dbReference type="PANTHER" id="PTHR43228:SF1">
    <property type="entry name" value="TWO-COMPONENT RESPONSE REGULATOR ARR22"/>
    <property type="match status" value="1"/>
</dbReference>
<evidence type="ECO:0000256" key="2">
    <source>
        <dbReference type="ARBA" id="ARBA00024867"/>
    </source>
</evidence>
<accession>A0A8A0RPW9</accession>
<evidence type="ECO:0000259" key="4">
    <source>
        <dbReference type="PROSITE" id="PS50110"/>
    </source>
</evidence>
<protein>
    <recommendedName>
        <fullName evidence="1">Stage 0 sporulation protein A homolog</fullName>
    </recommendedName>
</protein>
<evidence type="ECO:0000256" key="3">
    <source>
        <dbReference type="PROSITE-ProRule" id="PRU00169"/>
    </source>
</evidence>
<dbReference type="InterPro" id="IPR052048">
    <property type="entry name" value="ST_Response_Regulator"/>
</dbReference>
<comment type="function">
    <text evidence="2">May play the central regulatory role in sporulation. It may be an element of the effector pathway responsible for the activation of sporulation genes in response to nutritional stress. Spo0A may act in concert with spo0H (a sigma factor) to control the expression of some genes that are critical to the sporulation process.</text>
</comment>
<dbReference type="SUPFAM" id="SSF52172">
    <property type="entry name" value="CheY-like"/>
    <property type="match status" value="1"/>
</dbReference>
<dbReference type="Gene3D" id="3.40.50.2300">
    <property type="match status" value="1"/>
</dbReference>
<sequence length="121" mass="13823">MARIFLVDDSKFMRNILKNILKERNHTICGEAANGKDAVLNFFKARPDLVIIDINLPDFDGIEVLRRIKTIDPNVKAIICSSMGQRDYIMEAYQAGAYDFIVKPFEPSQILASVEKTLKRF</sequence>
<evidence type="ECO:0000256" key="1">
    <source>
        <dbReference type="ARBA" id="ARBA00018672"/>
    </source>
</evidence>
<dbReference type="KEGG" id="kme:H0A61_01932"/>
<dbReference type="AlphaFoldDB" id="A0A8A0RPW9"/>